<evidence type="ECO:0000313" key="1">
    <source>
        <dbReference type="EMBL" id="RTE10971.1"/>
    </source>
</evidence>
<keyword evidence="2" id="KW-1185">Reference proteome</keyword>
<reference evidence="1 2" key="1">
    <citation type="submission" date="2018-12" db="EMBL/GenBank/DDBJ databases">
        <title>Bacillus ochoae sp. nov., Paenibacillus whitsoniae sp. nov., Paenibacillus spiritus sp. nov. Isolated from the Mars Exploration Rover during spacecraft assembly.</title>
        <authorList>
            <person name="Seuylemezian A."/>
            <person name="Vaishampayan P."/>
        </authorList>
    </citation>
    <scope>NUCLEOTIDE SEQUENCE [LARGE SCALE GENOMIC DNA]</scope>
    <source>
        <strain evidence="1 2">MER 54</strain>
    </source>
</reference>
<dbReference type="AlphaFoldDB" id="A0A3S0A6U0"/>
<evidence type="ECO:0000313" key="2">
    <source>
        <dbReference type="Proteomes" id="UP000276128"/>
    </source>
</evidence>
<protein>
    <recommendedName>
        <fullName evidence="3">PAS domain S-box protein</fullName>
    </recommendedName>
</protein>
<accession>A0A3S0A6U0</accession>
<comment type="caution">
    <text evidence="1">The sequence shown here is derived from an EMBL/GenBank/DDBJ whole genome shotgun (WGS) entry which is preliminary data.</text>
</comment>
<name>A0A3S0A6U0_9BACL</name>
<proteinExistence type="predicted"/>
<sequence>MASVSIEGTILQTNPMICKILGLSDSENHQQEFSGIHA</sequence>
<dbReference type="Proteomes" id="UP000276128">
    <property type="component" value="Unassembled WGS sequence"/>
</dbReference>
<evidence type="ECO:0008006" key="3">
    <source>
        <dbReference type="Google" id="ProtNLM"/>
    </source>
</evidence>
<organism evidence="1 2">
    <name type="scientific">Paenibacillus whitsoniae</name>
    <dbReference type="NCBI Taxonomy" id="2496558"/>
    <lineage>
        <taxon>Bacteria</taxon>
        <taxon>Bacillati</taxon>
        <taxon>Bacillota</taxon>
        <taxon>Bacilli</taxon>
        <taxon>Bacillales</taxon>
        <taxon>Paenibacillaceae</taxon>
        <taxon>Paenibacillus</taxon>
    </lineage>
</organism>
<dbReference type="EMBL" id="RXHU01000014">
    <property type="protein sequence ID" value="RTE10971.1"/>
    <property type="molecule type" value="Genomic_DNA"/>
</dbReference>
<gene>
    <name evidence="1" type="ORF">EJQ19_04335</name>
</gene>